<dbReference type="EMBL" id="FPBX01000042">
    <property type="protein sequence ID" value="SFU94160.1"/>
    <property type="molecule type" value="Genomic_DNA"/>
</dbReference>
<dbReference type="AlphaFoldDB" id="A0A1I7K9U3"/>
<name>A0A1I7K9U3_9BURK</name>
<reference evidence="2 3" key="1">
    <citation type="submission" date="2016-10" db="EMBL/GenBank/DDBJ databases">
        <authorList>
            <person name="de Groot N.N."/>
        </authorList>
    </citation>
    <scope>NUCLEOTIDE SEQUENCE [LARGE SCALE GENOMIC DNA]</scope>
    <source>
        <strain evidence="2 3">R-24608</strain>
    </source>
</reference>
<dbReference type="OrthoDB" id="8452985at2"/>
<accession>A0A1I7K9U3</accession>
<dbReference type="RefSeq" id="WP_054257574.1">
    <property type="nucleotide sequence ID" value="NZ_CYIG01000045.1"/>
</dbReference>
<protein>
    <submittedName>
        <fullName evidence="2">Uncharacterized protein</fullName>
    </submittedName>
</protein>
<keyword evidence="1" id="KW-0472">Membrane</keyword>
<organism evidence="2 3">
    <name type="scientific">Paenacidovorax caeni</name>
    <dbReference type="NCBI Taxonomy" id="343013"/>
    <lineage>
        <taxon>Bacteria</taxon>
        <taxon>Pseudomonadati</taxon>
        <taxon>Pseudomonadota</taxon>
        <taxon>Betaproteobacteria</taxon>
        <taxon>Burkholderiales</taxon>
        <taxon>Comamonadaceae</taxon>
        <taxon>Paenacidovorax</taxon>
    </lineage>
</organism>
<evidence type="ECO:0000313" key="3">
    <source>
        <dbReference type="Proteomes" id="UP000183656"/>
    </source>
</evidence>
<keyword evidence="1" id="KW-0812">Transmembrane</keyword>
<evidence type="ECO:0000313" key="2">
    <source>
        <dbReference type="EMBL" id="SFU94160.1"/>
    </source>
</evidence>
<dbReference type="Proteomes" id="UP000183656">
    <property type="component" value="Unassembled WGS sequence"/>
</dbReference>
<sequence>MGYDSAWQDLRWRVGLWVFAVLVGVGSACAAWTLHGLRASGERAANQDVQAIAQSIAQTLAQQLGRAVRLGIPLDELPGVPPYLEATLKRQPVLSALAVEQADGTPLHAVGRPLAPGAVRVPIVAGAAPAGFVAAGTESAAPLQGSQGQALWISAVAVLGIALAAALWAALRPGARLEAQRRAVLARLQQGRSDGLPPPEGRGHADGLQLVLDTLAQGDDEQRAAHAALQAYAHELLTMDFDGHMRAGIERIVRQCAQDELK</sequence>
<proteinExistence type="predicted"/>
<keyword evidence="3" id="KW-1185">Reference proteome</keyword>
<gene>
    <name evidence="2" type="ORF">SAMN04489707_10427</name>
</gene>
<feature type="transmembrane region" description="Helical" evidence="1">
    <location>
        <begin position="12"/>
        <end position="34"/>
    </location>
</feature>
<feature type="transmembrane region" description="Helical" evidence="1">
    <location>
        <begin position="150"/>
        <end position="171"/>
    </location>
</feature>
<keyword evidence="1" id="KW-1133">Transmembrane helix</keyword>
<evidence type="ECO:0000256" key="1">
    <source>
        <dbReference type="SAM" id="Phobius"/>
    </source>
</evidence>
<dbReference type="STRING" id="343013.SAMN04489707_10427"/>